<dbReference type="EMBL" id="QFFZ01000027">
    <property type="protein sequence ID" value="TEB10393.1"/>
    <property type="molecule type" value="Genomic_DNA"/>
</dbReference>
<protein>
    <submittedName>
        <fullName evidence="6">Energy-coupling factor transporter transmembrane protein EcfT</fullName>
    </submittedName>
</protein>
<evidence type="ECO:0000256" key="4">
    <source>
        <dbReference type="ARBA" id="ARBA00023136"/>
    </source>
</evidence>
<dbReference type="InterPro" id="IPR003339">
    <property type="entry name" value="ABC/ECF_trnsptr_transmembrane"/>
</dbReference>
<dbReference type="OrthoDB" id="2039442at2"/>
<keyword evidence="4 5" id="KW-0472">Membrane</keyword>
<reference evidence="6 7" key="1">
    <citation type="journal article" date="2018" name="Environ. Microbiol.">
        <title>Novel energy conservation strategies and behaviour of Pelotomaculum schinkii driving syntrophic propionate catabolism.</title>
        <authorList>
            <person name="Hidalgo-Ahumada C.A.P."/>
            <person name="Nobu M.K."/>
            <person name="Narihiro T."/>
            <person name="Tamaki H."/>
            <person name="Liu W.T."/>
            <person name="Kamagata Y."/>
            <person name="Stams A.J.M."/>
            <person name="Imachi H."/>
            <person name="Sousa D.Z."/>
        </authorList>
    </citation>
    <scope>NUCLEOTIDE SEQUENCE [LARGE SCALE GENOMIC DNA]</scope>
    <source>
        <strain evidence="6 7">MGP</strain>
    </source>
</reference>
<evidence type="ECO:0000313" key="7">
    <source>
        <dbReference type="Proteomes" id="UP000297597"/>
    </source>
</evidence>
<dbReference type="RefSeq" id="WP_134214227.1">
    <property type="nucleotide sequence ID" value="NZ_QFFZ01000027.1"/>
</dbReference>
<evidence type="ECO:0000313" key="6">
    <source>
        <dbReference type="EMBL" id="TEB10393.1"/>
    </source>
</evidence>
<proteinExistence type="predicted"/>
<keyword evidence="2 5" id="KW-0812">Transmembrane</keyword>
<dbReference type="CDD" id="cd16914">
    <property type="entry name" value="EcfT"/>
    <property type="match status" value="1"/>
</dbReference>
<evidence type="ECO:0000256" key="5">
    <source>
        <dbReference type="SAM" id="Phobius"/>
    </source>
</evidence>
<dbReference type="Proteomes" id="UP000297597">
    <property type="component" value="Unassembled WGS sequence"/>
</dbReference>
<dbReference type="PANTHER" id="PTHR33514">
    <property type="entry name" value="PROTEIN ABCI12, CHLOROPLASTIC"/>
    <property type="match status" value="1"/>
</dbReference>
<evidence type="ECO:0000256" key="1">
    <source>
        <dbReference type="ARBA" id="ARBA00004141"/>
    </source>
</evidence>
<dbReference type="AlphaFoldDB" id="A0A4Y7RNG0"/>
<dbReference type="PANTHER" id="PTHR33514:SF13">
    <property type="entry name" value="PROTEIN ABCI12, CHLOROPLASTIC"/>
    <property type="match status" value="1"/>
</dbReference>
<feature type="transmembrane region" description="Helical" evidence="5">
    <location>
        <begin position="68"/>
        <end position="88"/>
    </location>
</feature>
<feature type="transmembrane region" description="Helical" evidence="5">
    <location>
        <begin position="239"/>
        <end position="257"/>
    </location>
</feature>
<name>A0A4Y7RNG0_9FIRM</name>
<feature type="transmembrane region" description="Helical" evidence="5">
    <location>
        <begin position="39"/>
        <end position="56"/>
    </location>
</feature>
<evidence type="ECO:0000256" key="3">
    <source>
        <dbReference type="ARBA" id="ARBA00022989"/>
    </source>
</evidence>
<feature type="transmembrane region" description="Helical" evidence="5">
    <location>
        <begin position="277"/>
        <end position="296"/>
    </location>
</feature>
<comment type="subcellular location">
    <subcellularLocation>
        <location evidence="1">Membrane</location>
        <topology evidence="1">Multi-pass membrane protein</topology>
    </subcellularLocation>
</comment>
<keyword evidence="7" id="KW-1185">Reference proteome</keyword>
<feature type="transmembrane region" description="Helical" evidence="5">
    <location>
        <begin position="12"/>
        <end position="32"/>
    </location>
</feature>
<evidence type="ECO:0000256" key="2">
    <source>
        <dbReference type="ARBA" id="ARBA00022692"/>
    </source>
</evidence>
<feature type="transmembrane region" description="Helical" evidence="5">
    <location>
        <begin position="109"/>
        <end position="133"/>
    </location>
</feature>
<dbReference type="Pfam" id="PF02361">
    <property type="entry name" value="CbiQ"/>
    <property type="match status" value="1"/>
</dbReference>
<organism evidence="6 7">
    <name type="scientific">Pelotomaculum propionicicum</name>
    <dbReference type="NCBI Taxonomy" id="258475"/>
    <lineage>
        <taxon>Bacteria</taxon>
        <taxon>Bacillati</taxon>
        <taxon>Bacillota</taxon>
        <taxon>Clostridia</taxon>
        <taxon>Eubacteriales</taxon>
        <taxon>Desulfotomaculaceae</taxon>
        <taxon>Pelotomaculum</taxon>
    </lineage>
</organism>
<keyword evidence="3 5" id="KW-1133">Transmembrane helix</keyword>
<sequence length="309" mass="34506">MFDKLFYQDKGLFLQSFHPAAVLAYLFVLLLLSLLYDNPIYLLSLLLLLVLLIKGVDGMEAWEGFFKAGVFLMLVVMIVNPLVIRAGATIIWHGPVLPFLGRLDISMEAVYFGAVSGLRLLVIMSIFCLYNLMVNPDNMLNLFSGAAGKSVLLVALATRMFPTMVRDLKRIKEVLQFRGVDFDEGGLWERVKKYSGLYNVMLLSSLEDSMEIAESMQARAYGSGRRSVYSRNLLRPRDYLSIGGSLLALSAATWGLLNGCGRYSFYPVADVLISDSSTPAALVVVLFYLSVPLILSEGWKYCRFIKSKI</sequence>
<comment type="caution">
    <text evidence="6">The sequence shown here is derived from an EMBL/GenBank/DDBJ whole genome shotgun (WGS) entry which is preliminary data.</text>
</comment>
<dbReference type="GO" id="GO:0005886">
    <property type="term" value="C:plasma membrane"/>
    <property type="evidence" value="ECO:0007669"/>
    <property type="project" value="UniProtKB-ARBA"/>
</dbReference>
<gene>
    <name evidence="6" type="primary">ecfT_4</name>
    <name evidence="6" type="ORF">Pmgp_02405</name>
</gene>
<accession>A0A4Y7RNG0</accession>